<proteinExistence type="predicted"/>
<evidence type="ECO:0000313" key="1">
    <source>
        <dbReference type="EMBL" id="NEA23779.1"/>
    </source>
</evidence>
<evidence type="ECO:0000313" key="2">
    <source>
        <dbReference type="Proteomes" id="UP000475532"/>
    </source>
</evidence>
<dbReference type="Proteomes" id="UP000475532">
    <property type="component" value="Unassembled WGS sequence"/>
</dbReference>
<accession>A0A6L9QEA2</accession>
<reference evidence="1 2" key="1">
    <citation type="submission" date="2020-01" db="EMBL/GenBank/DDBJ databases">
        <title>Insect and environment-associated Actinomycetes.</title>
        <authorList>
            <person name="Currrie C."/>
            <person name="Chevrette M."/>
            <person name="Carlson C."/>
            <person name="Stubbendieck R."/>
            <person name="Wendt-Pienkowski E."/>
        </authorList>
    </citation>
    <scope>NUCLEOTIDE SEQUENCE [LARGE SCALE GENOMIC DNA]</scope>
    <source>
        <strain evidence="1 2">SID10258</strain>
    </source>
</reference>
<sequence>MTGLSGVLGCIVGAVQVGKFDVFGHFFDVAAVRHEASPLGHHEPGLACTDVGAMSLGEGQVAVVECDHLDAYPVWP</sequence>
<dbReference type="AlphaFoldDB" id="A0A6L9QEA2"/>
<gene>
    <name evidence="1" type="ORF">G3I70_14945</name>
</gene>
<comment type="caution">
    <text evidence="1">The sequence shown here is derived from an EMBL/GenBank/DDBJ whole genome shotgun (WGS) entry which is preliminary data.</text>
</comment>
<protein>
    <submittedName>
        <fullName evidence="1">Uncharacterized protein</fullName>
    </submittedName>
</protein>
<dbReference type="RefSeq" id="WP_163056448.1">
    <property type="nucleotide sequence ID" value="NZ_JAAGLI010000377.1"/>
</dbReference>
<dbReference type="EMBL" id="JAAGLI010000377">
    <property type="protein sequence ID" value="NEA23779.1"/>
    <property type="molecule type" value="Genomic_DNA"/>
</dbReference>
<name>A0A6L9QEA2_9ACTN</name>
<organism evidence="1 2">
    <name type="scientific">Actinomadura bangladeshensis</name>
    <dbReference type="NCBI Taxonomy" id="453573"/>
    <lineage>
        <taxon>Bacteria</taxon>
        <taxon>Bacillati</taxon>
        <taxon>Actinomycetota</taxon>
        <taxon>Actinomycetes</taxon>
        <taxon>Streptosporangiales</taxon>
        <taxon>Thermomonosporaceae</taxon>
        <taxon>Actinomadura</taxon>
    </lineage>
</organism>